<dbReference type="eggNOG" id="COG1215">
    <property type="taxonomic scope" value="Bacteria"/>
</dbReference>
<dbReference type="EMBL" id="CP000774">
    <property type="protein sequence ID" value="ABS62047.1"/>
    <property type="molecule type" value="Genomic_DNA"/>
</dbReference>
<evidence type="ECO:0000256" key="2">
    <source>
        <dbReference type="ARBA" id="ARBA00022676"/>
    </source>
</evidence>
<dbReference type="Gene3D" id="3.90.550.10">
    <property type="entry name" value="Spore Coat Polysaccharide Biosynthesis Protein SpsA, Chain A"/>
    <property type="match status" value="1"/>
</dbReference>
<dbReference type="InterPro" id="IPR007831">
    <property type="entry name" value="T2SS_GspE_N"/>
</dbReference>
<dbReference type="Pfam" id="PF05157">
    <property type="entry name" value="MshEN"/>
    <property type="match status" value="1"/>
</dbReference>
<feature type="region of interest" description="Disordered" evidence="4">
    <location>
        <begin position="1"/>
        <end position="36"/>
    </location>
</feature>
<dbReference type="CDD" id="cd06427">
    <property type="entry name" value="CESA_like_2"/>
    <property type="match status" value="1"/>
</dbReference>
<evidence type="ECO:0000313" key="8">
    <source>
        <dbReference type="Proteomes" id="UP000006377"/>
    </source>
</evidence>
<keyword evidence="2" id="KW-0328">Glycosyltransferase</keyword>
<dbReference type="SUPFAM" id="SSF160246">
    <property type="entry name" value="EspE N-terminal domain-like"/>
    <property type="match status" value="1"/>
</dbReference>
<sequence length="652" mass="72751">MQDGQSDARVEQARLSERKPGRRAPRGRPQPGSRPLLGEMAVEAGLVQPEALAPALEKQAHWGGPLGRILVSIGAMRVADVARLYGRQRGLPFVDLQEEPHETSLASSERLDFYLREMCLPWRRRAGETIYVAADPDRSRAAITGQEGRPLPVFVTSPRDISRTVTRAFGQALTDRAIFHLRRQMPESSAAYRLSAPQSAFLLLVALALLTFLATAPISLLSGATATIGITFLLIATLRYMSIFIGLLAEPTREELAFSNYGVPLDKDLPVYTVMVPLFREASVLPILATALRELDYPASKLDIKFIFEESDVETYEAAKALRLPDHFEFIVVPTSFPQTKPKACNFALPFARGEFLVIYDAEDAPEPQQLKKAVSAFRLGDEKLACVQAQLNYYNWRENWLTRQFALEYAAFFDLMLPTMARLRLPIPLGGTSTHFRTELLRNAGAWDPNNVTEDADLGLRFALHGYRCSIIRSTTEEEANCKLPNWVRQRSRWIKGWMQTYLVRMRHPVRLYRALGLRGFIGFQVLIGGSTLSSLLHPFLYLGLIVPLIESGLAGDLTGLTVFHLLVLVSGYALAVSAGLAAASARGLPQLFIHTLTMPAYWLLLSFAAYKALWQLVVKPFHWEKTDHGISRMLPARLKGPVSSQFVSPH</sequence>
<dbReference type="Proteomes" id="UP000006377">
    <property type="component" value="Chromosome"/>
</dbReference>
<accession>A7HQ64</accession>
<dbReference type="SUPFAM" id="SSF53448">
    <property type="entry name" value="Nucleotide-diphospho-sugar transferases"/>
    <property type="match status" value="1"/>
</dbReference>
<dbReference type="InterPro" id="IPR029044">
    <property type="entry name" value="Nucleotide-diphossugar_trans"/>
</dbReference>
<dbReference type="PANTHER" id="PTHR43630:SF1">
    <property type="entry name" value="POLY-BETA-1,6-N-ACETYL-D-GLUCOSAMINE SYNTHASE"/>
    <property type="match status" value="1"/>
</dbReference>
<dbReference type="KEGG" id="pla:Plav_0424"/>
<evidence type="ECO:0000313" key="7">
    <source>
        <dbReference type="EMBL" id="ABS62047.1"/>
    </source>
</evidence>
<keyword evidence="5" id="KW-0812">Transmembrane</keyword>
<proteinExistence type="inferred from homology"/>
<name>A7HQ64_PARL1</name>
<feature type="transmembrane region" description="Helical" evidence="5">
    <location>
        <begin position="226"/>
        <end position="249"/>
    </location>
</feature>
<dbReference type="Pfam" id="PF13641">
    <property type="entry name" value="Glyco_tranf_2_3"/>
    <property type="match status" value="1"/>
</dbReference>
<dbReference type="InterPro" id="IPR037257">
    <property type="entry name" value="T2SS_E_N_sf"/>
</dbReference>
<evidence type="ECO:0000259" key="6">
    <source>
        <dbReference type="Pfam" id="PF05157"/>
    </source>
</evidence>
<keyword evidence="8" id="KW-1185">Reference proteome</keyword>
<protein>
    <submittedName>
        <fullName evidence="7">Glycosyl transferase family 2</fullName>
    </submittedName>
</protein>
<evidence type="ECO:0000256" key="5">
    <source>
        <dbReference type="SAM" id="Phobius"/>
    </source>
</evidence>
<organism evidence="7 8">
    <name type="scientific">Parvibaculum lavamentivorans (strain DS-1 / DSM 13023 / NCIMB 13966)</name>
    <dbReference type="NCBI Taxonomy" id="402881"/>
    <lineage>
        <taxon>Bacteria</taxon>
        <taxon>Pseudomonadati</taxon>
        <taxon>Pseudomonadota</taxon>
        <taxon>Alphaproteobacteria</taxon>
        <taxon>Hyphomicrobiales</taxon>
        <taxon>Parvibaculaceae</taxon>
        <taxon>Parvibaculum</taxon>
    </lineage>
</organism>
<evidence type="ECO:0000256" key="1">
    <source>
        <dbReference type="ARBA" id="ARBA00006739"/>
    </source>
</evidence>
<feature type="transmembrane region" description="Helical" evidence="5">
    <location>
        <begin position="564"/>
        <end position="587"/>
    </location>
</feature>
<feature type="transmembrane region" description="Helical" evidence="5">
    <location>
        <begin position="200"/>
        <end position="220"/>
    </location>
</feature>
<dbReference type="GO" id="GO:0016757">
    <property type="term" value="F:glycosyltransferase activity"/>
    <property type="evidence" value="ECO:0007669"/>
    <property type="project" value="UniProtKB-KW"/>
</dbReference>
<keyword evidence="5" id="KW-0472">Membrane</keyword>
<evidence type="ECO:0000256" key="4">
    <source>
        <dbReference type="SAM" id="MobiDB-lite"/>
    </source>
</evidence>
<dbReference type="HOGENOM" id="CLU_020629_0_0_5"/>
<keyword evidence="5" id="KW-1133">Transmembrane helix</keyword>
<feature type="transmembrane region" description="Helical" evidence="5">
    <location>
        <begin position="593"/>
        <end position="612"/>
    </location>
</feature>
<evidence type="ECO:0000256" key="3">
    <source>
        <dbReference type="ARBA" id="ARBA00022679"/>
    </source>
</evidence>
<dbReference type="CAZy" id="GT2">
    <property type="family name" value="Glycosyltransferase Family 2"/>
</dbReference>
<feature type="domain" description="Type II secretion system protein GspE N-terminal" evidence="6">
    <location>
        <begin position="90"/>
        <end position="173"/>
    </location>
</feature>
<feature type="compositionally biased region" description="Basic and acidic residues" evidence="4">
    <location>
        <begin position="1"/>
        <end position="19"/>
    </location>
</feature>
<dbReference type="PANTHER" id="PTHR43630">
    <property type="entry name" value="POLY-BETA-1,6-N-ACETYL-D-GLUCOSAMINE SYNTHASE"/>
    <property type="match status" value="1"/>
</dbReference>
<gene>
    <name evidence="7" type="ordered locus">Plav_0424</name>
</gene>
<reference evidence="7 8" key="1">
    <citation type="journal article" date="2011" name="Stand. Genomic Sci.">
        <title>Complete genome sequence of Parvibaculum lavamentivorans type strain (DS-1(T)).</title>
        <authorList>
            <person name="Schleheck D."/>
            <person name="Weiss M."/>
            <person name="Pitluck S."/>
            <person name="Bruce D."/>
            <person name="Land M.L."/>
            <person name="Han S."/>
            <person name="Saunders E."/>
            <person name="Tapia R."/>
            <person name="Detter C."/>
            <person name="Brettin T."/>
            <person name="Han J."/>
            <person name="Woyke T."/>
            <person name="Goodwin L."/>
            <person name="Pennacchio L."/>
            <person name="Nolan M."/>
            <person name="Cook A.M."/>
            <person name="Kjelleberg S."/>
            <person name="Thomas T."/>
        </authorList>
    </citation>
    <scope>NUCLEOTIDE SEQUENCE [LARGE SCALE GENOMIC DNA]</scope>
    <source>
        <strain evidence="8">DS-1 / DSM 13023 / NCIMB 13966</strain>
    </source>
</reference>
<comment type="similarity">
    <text evidence="1">Belongs to the glycosyltransferase 2 family.</text>
</comment>
<dbReference type="STRING" id="402881.Plav_0424"/>
<feature type="transmembrane region" description="Helical" evidence="5">
    <location>
        <begin position="513"/>
        <end position="531"/>
    </location>
</feature>
<dbReference type="AlphaFoldDB" id="A7HQ64"/>
<keyword evidence="3 7" id="KW-0808">Transferase</keyword>